<evidence type="ECO:0000313" key="3">
    <source>
        <dbReference type="EMBL" id="SDW38013.1"/>
    </source>
</evidence>
<sequence length="659" mass="75240">MLDKVAYMPLIPEHEQSYKNGISREWIVTNGLGGYASSTIIGANTRKYHGLLVASLNSPVERKVILSNLDEELEVRGKTYRLATHKYPKTIHPEGFLYLENYSTDPVPTFDYSTGGVKLKKQVFMLHGLNTTIIRYHISAETSNTIFRIFPLVTYRDFHHVKRSKNFQFRQSTRDGKLVIRNGEEKFEMFCKMEYNPKSYWYYNFEYDMDRKRGLAFQEDLFNPGYFETPVHCSGNIFDFVVSTPEIPSNIDVEEEFQKELSRRRGLCSPVGTANPFVKKLVLSADSFIVERKSTSSESVIAGYHWFADWGRDAMISLEGLTLVTGRYDKARQILSTFSKYCFKGLIPNYFPDRQDGDAGYNTVDASLWFVHAVGRYFAYTKDQAFVSNIWPVISDIIENYRKGTINNIHMDSDGLITHGPQLTWMDAKIGSLNVTPREGKACEINALWYNALCTVTWLAKSIDVPSSDYKQLAHQIKENFAKKYWNADKLCLYDCIFPENPEIKDASVRPNQIFAISLPFPVLSEDKAFYVLQKVAEDLFTPYGLRTLSKADSKYVGKYEGDAVSRDKAYHNGTVWPWLFGFFISGYLKVHGNSENNRQYCRTLLLRFTGHFNEAGIGTVSEVFDGDPPHNPGGCISQAWSVAEILRAYAEVMTGTPP</sequence>
<dbReference type="GO" id="GO:0005980">
    <property type="term" value="P:glycogen catabolic process"/>
    <property type="evidence" value="ECO:0007669"/>
    <property type="project" value="InterPro"/>
</dbReference>
<dbReference type="Pfam" id="PF12439">
    <property type="entry name" value="GDE_N"/>
    <property type="match status" value="1"/>
</dbReference>
<dbReference type="PANTHER" id="PTHR10569:SF2">
    <property type="entry name" value="GLYCOGEN DEBRANCHING ENZYME"/>
    <property type="match status" value="1"/>
</dbReference>
<dbReference type="InterPro" id="IPR006451">
    <property type="entry name" value="Glycogen_debranch_arc"/>
</dbReference>
<dbReference type="InterPro" id="IPR012341">
    <property type="entry name" value="6hp_glycosidase-like_sf"/>
</dbReference>
<evidence type="ECO:0000259" key="2">
    <source>
        <dbReference type="Pfam" id="PF12439"/>
    </source>
</evidence>
<dbReference type="AlphaFoldDB" id="A0A1H2T231"/>
<dbReference type="InterPro" id="IPR010401">
    <property type="entry name" value="AGL/Gdb1"/>
</dbReference>
<evidence type="ECO:0000259" key="1">
    <source>
        <dbReference type="Pfam" id="PF06202"/>
    </source>
</evidence>
<dbReference type="NCBIfam" id="TIGR01561">
    <property type="entry name" value="gde_arch"/>
    <property type="match status" value="1"/>
</dbReference>
<feature type="domain" description="Glycogen debranching enzyme C-terminal" evidence="1">
    <location>
        <begin position="284"/>
        <end position="648"/>
    </location>
</feature>
<dbReference type="Proteomes" id="UP000198669">
    <property type="component" value="Unassembled WGS sequence"/>
</dbReference>
<dbReference type="InterPro" id="IPR032790">
    <property type="entry name" value="GDE_C"/>
</dbReference>
<dbReference type="SUPFAM" id="SSF48208">
    <property type="entry name" value="Six-hairpin glycosidases"/>
    <property type="match status" value="1"/>
</dbReference>
<gene>
    <name evidence="3" type="ORF">SAMN04515625_0869</name>
</gene>
<dbReference type="EMBL" id="FNMU01000002">
    <property type="protein sequence ID" value="SDW38013.1"/>
    <property type="molecule type" value="Genomic_DNA"/>
</dbReference>
<dbReference type="Pfam" id="PF06202">
    <property type="entry name" value="GDE_C"/>
    <property type="match status" value="1"/>
</dbReference>
<feature type="domain" description="Glycogen debranching enzyme bacterial and archaeal type N-terminal" evidence="2">
    <location>
        <begin position="24"/>
        <end position="232"/>
    </location>
</feature>
<accession>A0A1H2T231</accession>
<dbReference type="GO" id="GO:0004135">
    <property type="term" value="F:amylo-alpha-1,6-glucosidase activity"/>
    <property type="evidence" value="ECO:0007669"/>
    <property type="project" value="InterPro"/>
</dbReference>
<reference evidence="3 4" key="1">
    <citation type="submission" date="2016-10" db="EMBL/GenBank/DDBJ databases">
        <authorList>
            <person name="de Groot N.N."/>
        </authorList>
    </citation>
    <scope>NUCLEOTIDE SEQUENCE [LARGE SCALE GENOMIC DNA]</scope>
    <source>
        <strain evidence="3 4">Z-7982</strain>
    </source>
</reference>
<protein>
    <submittedName>
        <fullName evidence="3">Glycogen debranching enzyme, putative</fullName>
    </submittedName>
</protein>
<dbReference type="InterPro" id="IPR008928">
    <property type="entry name" value="6-hairpin_glycosidase_sf"/>
</dbReference>
<dbReference type="PANTHER" id="PTHR10569">
    <property type="entry name" value="GLYCOGEN DEBRANCHING ENZYME"/>
    <property type="match status" value="1"/>
</dbReference>
<organism evidence="3 4">
    <name type="scientific">Methanohalophilus halophilus</name>
    <dbReference type="NCBI Taxonomy" id="2177"/>
    <lineage>
        <taxon>Archaea</taxon>
        <taxon>Methanobacteriati</taxon>
        <taxon>Methanobacteriota</taxon>
        <taxon>Stenosarchaea group</taxon>
        <taxon>Methanomicrobia</taxon>
        <taxon>Methanosarcinales</taxon>
        <taxon>Methanosarcinaceae</taxon>
        <taxon>Methanohalophilus</taxon>
    </lineage>
</organism>
<dbReference type="GO" id="GO:0004134">
    <property type="term" value="F:4-alpha-glucanotransferase activity"/>
    <property type="evidence" value="ECO:0007669"/>
    <property type="project" value="InterPro"/>
</dbReference>
<dbReference type="Gene3D" id="1.50.10.10">
    <property type="match status" value="1"/>
</dbReference>
<dbReference type="InterPro" id="IPR024742">
    <property type="entry name" value="Glycogen_debranch_N"/>
</dbReference>
<name>A0A1H2T231_9EURY</name>
<evidence type="ECO:0000313" key="4">
    <source>
        <dbReference type="Proteomes" id="UP000198669"/>
    </source>
</evidence>
<dbReference type="FunFam" id="1.50.10.10:FF:000073">
    <property type="entry name" value="Glycogen debranching enzyme, hypothetical (TreX-like)"/>
    <property type="match status" value="1"/>
</dbReference>
<proteinExistence type="predicted"/>
<dbReference type="RefSeq" id="WP_240632168.1">
    <property type="nucleotide sequence ID" value="NZ_RJJG01000004.1"/>
</dbReference>